<keyword evidence="4" id="KW-0732">Signal</keyword>
<evidence type="ECO:0000256" key="2">
    <source>
        <dbReference type="ARBA" id="ARBA00022837"/>
    </source>
</evidence>
<evidence type="ECO:0008006" key="9">
    <source>
        <dbReference type="Google" id="ProtNLM"/>
    </source>
</evidence>
<evidence type="ECO:0000259" key="6">
    <source>
        <dbReference type="Pfam" id="PF19190"/>
    </source>
</evidence>
<comment type="caution">
    <text evidence="7">The sequence shown here is derived from an EMBL/GenBank/DDBJ whole genome shotgun (WGS) entry which is preliminary data.</text>
</comment>
<feature type="domain" description="PilY1 beta-propeller" evidence="5">
    <location>
        <begin position="1016"/>
        <end position="1205"/>
    </location>
</feature>
<proteinExistence type="predicted"/>
<evidence type="ECO:0000259" key="5">
    <source>
        <dbReference type="Pfam" id="PF05567"/>
    </source>
</evidence>
<dbReference type="InterPro" id="IPR008707">
    <property type="entry name" value="B-propeller_PilY1"/>
</dbReference>
<evidence type="ECO:0000313" key="7">
    <source>
        <dbReference type="EMBL" id="MBC8432233.1"/>
    </source>
</evidence>
<sequence length="1595" mass="169118">MRWKQIIILCLLSMVCLVWADPIQVWGATGTVNVRVGDSDEDSEEYAGTANNYTSVELDLDDDTKVGIRFKSIAIPQGATITNAYIEFTCRNSKTGSTDLTIWGEAHDSPGDFSGSNFGGNVSARTKTSSPVTWNNIANWSAGTKYQTPDISAIVQEIVNRGYSGNPGNWASGNQMLFIIQGTNNGARSAHSYDGSSSKAPLLHVEYTSTVIDVSVSSDNDDAEEENDGDMDRSSGDLDMFQDSQEKIGIRFQNVQVPQGAIITNAYIQFEADESDSGSASMKINGEASDSASAFAYTDDDITDRTKTGQFIEWNNIPSWTTGSSYQTPSLSAIVQEIIGRSGWASGNNMAFIISKGSGTRVAESYDGGGTAPLLHIEYSDDPVPFISVDQNSIGASAYVGSNPAQATFTITNTGSASMTYTLADDADAGGTDWLSVSPASGTLAVGASVSITVSFATSALSQGTYSANITITDTTTPDNAPNSPFDINISAILSPLPAGAGCGNVPVYTENLVSPAILILLDVSGSMDALMPVSNTTTDPKTPDLSTIVQEIVNRDAWVSGNAMNFIITGSGERVAVSYDQAAGAAPLLHVAYTSGTAGTFDKRISQSSDDAEQKTTGSTYLSGSDLGMFQSGYNTVGVRFQNVTIPQGATINNAYLQFVMDETDSGATTLNIYGEDFDNPPTFAAANNNISERTKTTATVVWDASSSPALGAWTAVTKKERIDIGKDAISQLVTDRSISWGFGTWTSSSGNGYTSSIDYTKIHVGCKTHDAAHQSALQAAVALPEPLSYTPLSPSLHAADEYFLGNKADQEGSGDTFATSVDCQPKFLITVTDGLGNTDTTLDSVATYTTALLNNDVTPLAVGFGIDDATQIQKIAEISNQLGGASEDDDIYALHAESSGVGQPFIANNEQELVDALSTITESIKDAVFYGAAPAPTTSADLGDTVLIAKFDASDWSGDLEAVTQASDGDWDNVEWSASSEIPVSRSVFTINSSAVVEYTDALLAGDNWLCKDIGDIINSTPVVVGTPPFYYTFDGYEAWKAGVSRAAMIYIGANDGALHAFDLATGAEKWAFVPENLQAKLMLATGNSAYDMCDAGYCHQYFVDGSPKAADIYDTTASTWKSILVVGEGEGGEAYFALDVTYGKAFDDLDAAIQSKFLWEFTDTELGQTWNDPSIKRVLDSSATAAWAVFFGSGYSASNQANKESYLYGIVAQDGLALWNDGTSDINRIKFFDKYYLGFDTVVTDFIVGEDIEGGTSGATATIVAIDQAAGVFELQNVTGTFVDNEILTGQNPSPGDALVNGTIIDSLKNDAPASPLVVDFTADGIYDQIYAGNLYGTMYRIAGIGKGENPSVSKLFDFYPRLTSPDVHPIRAQADYAYGDGYIWVLFGTGRYESQTDKTNMYQQYFFGIHDSSGSTTENNLSDLVSLTAGYVTDAVSGEVFRYISGTNPSNLSWAVSLDNTSSGIIGSERVIEKPLVVGNIVFFSTFIPDQNVCAGNGDSYVFALDLSTGQAPDSPVFDVNDDGVIDENDVVTDAGGTTRNVAGIRVGDGQASNPVLLKNTLFVNTTGGGLDGIDVSLPGNRVQIKSWTQK</sequence>
<dbReference type="InterPro" id="IPR024361">
    <property type="entry name" value="BACON"/>
</dbReference>
<dbReference type="Pfam" id="PF05567">
    <property type="entry name" value="T4P_PilY1"/>
    <property type="match status" value="1"/>
</dbReference>
<evidence type="ECO:0000313" key="8">
    <source>
        <dbReference type="Proteomes" id="UP000605201"/>
    </source>
</evidence>
<keyword evidence="1" id="KW-0479">Metal-binding</keyword>
<dbReference type="EMBL" id="JACNIG010000211">
    <property type="protein sequence ID" value="MBC8432233.1"/>
    <property type="molecule type" value="Genomic_DNA"/>
</dbReference>
<feature type="compositionally biased region" description="Acidic residues" evidence="3">
    <location>
        <begin position="219"/>
        <end position="229"/>
    </location>
</feature>
<dbReference type="InterPro" id="IPR013783">
    <property type="entry name" value="Ig-like_fold"/>
</dbReference>
<evidence type="ECO:0000256" key="3">
    <source>
        <dbReference type="SAM" id="MobiDB-lite"/>
    </source>
</evidence>
<organism evidence="7 8">
    <name type="scientific">Candidatus Desulfatibia vada</name>
    <dbReference type="NCBI Taxonomy" id="2841696"/>
    <lineage>
        <taxon>Bacteria</taxon>
        <taxon>Pseudomonadati</taxon>
        <taxon>Thermodesulfobacteriota</taxon>
        <taxon>Desulfobacteria</taxon>
        <taxon>Desulfobacterales</taxon>
        <taxon>Desulfobacterales incertae sedis</taxon>
        <taxon>Candidatus Desulfatibia</taxon>
    </lineage>
</organism>
<dbReference type="InterPro" id="IPR036465">
    <property type="entry name" value="vWFA_dom_sf"/>
</dbReference>
<evidence type="ECO:0000256" key="1">
    <source>
        <dbReference type="ARBA" id="ARBA00022723"/>
    </source>
</evidence>
<reference evidence="7 8" key="1">
    <citation type="submission" date="2020-08" db="EMBL/GenBank/DDBJ databases">
        <title>Bridging the membrane lipid divide: bacteria of the FCB group superphylum have the potential to synthesize archaeal ether lipids.</title>
        <authorList>
            <person name="Villanueva L."/>
            <person name="Von Meijenfeldt F.A.B."/>
            <person name="Westbye A.B."/>
            <person name="Yadav S."/>
            <person name="Hopmans E.C."/>
            <person name="Dutilh B.E."/>
            <person name="Sinninghe Damste J.S."/>
        </authorList>
    </citation>
    <scope>NUCLEOTIDE SEQUENCE [LARGE SCALE GENOMIC DNA]</scope>
    <source>
        <strain evidence="7">NIOZ-UU17</strain>
    </source>
</reference>
<dbReference type="PROSITE" id="PS00018">
    <property type="entry name" value="EF_HAND_1"/>
    <property type="match status" value="1"/>
</dbReference>
<feature type="signal peptide" evidence="4">
    <location>
        <begin position="1"/>
        <end position="20"/>
    </location>
</feature>
<dbReference type="Proteomes" id="UP000605201">
    <property type="component" value="Unassembled WGS sequence"/>
</dbReference>
<protein>
    <recommendedName>
        <fullName evidence="9">Choice-of-anchor D domain-containing protein</fullName>
    </recommendedName>
</protein>
<name>A0A8J6TQF6_9BACT</name>
<dbReference type="Gene3D" id="2.60.40.10">
    <property type="entry name" value="Immunoglobulins"/>
    <property type="match status" value="1"/>
</dbReference>
<accession>A0A8J6TQF6</accession>
<keyword evidence="2" id="KW-0106">Calcium</keyword>
<dbReference type="InterPro" id="IPR018247">
    <property type="entry name" value="EF_Hand_1_Ca_BS"/>
</dbReference>
<gene>
    <name evidence="7" type="ORF">H8D96_09960</name>
</gene>
<evidence type="ECO:0000256" key="4">
    <source>
        <dbReference type="SAM" id="SignalP"/>
    </source>
</evidence>
<dbReference type="GO" id="GO:0046872">
    <property type="term" value="F:metal ion binding"/>
    <property type="evidence" value="ECO:0007669"/>
    <property type="project" value="UniProtKB-KW"/>
</dbReference>
<dbReference type="SMART" id="SM00564">
    <property type="entry name" value="PQQ"/>
    <property type="match status" value="2"/>
</dbReference>
<dbReference type="SUPFAM" id="SSF53300">
    <property type="entry name" value="vWA-like"/>
    <property type="match status" value="1"/>
</dbReference>
<feature type="domain" description="BACON" evidence="6">
    <location>
        <begin position="389"/>
        <end position="471"/>
    </location>
</feature>
<dbReference type="Pfam" id="PF19190">
    <property type="entry name" value="BACON_2"/>
    <property type="match status" value="1"/>
</dbReference>
<dbReference type="Gene3D" id="3.40.50.410">
    <property type="entry name" value="von Willebrand factor, type A domain"/>
    <property type="match status" value="1"/>
</dbReference>
<feature type="region of interest" description="Disordered" evidence="3">
    <location>
        <begin position="215"/>
        <end position="236"/>
    </location>
</feature>
<feature type="chain" id="PRO_5035206671" description="Choice-of-anchor D domain-containing protein" evidence="4">
    <location>
        <begin position="21"/>
        <end position="1595"/>
    </location>
</feature>
<dbReference type="InterPro" id="IPR018391">
    <property type="entry name" value="PQQ_b-propeller_rpt"/>
</dbReference>